<dbReference type="AlphaFoldDB" id="A0A914KXT4"/>
<name>A0A914KXT4_MELIC</name>
<dbReference type="WBParaSite" id="Minc3s00157g06322">
    <property type="protein sequence ID" value="Minc3s00157g06322"/>
    <property type="gene ID" value="Minc3s00157g06322"/>
</dbReference>
<reference evidence="2" key="1">
    <citation type="submission" date="2022-11" db="UniProtKB">
        <authorList>
            <consortium name="WormBaseParasite"/>
        </authorList>
    </citation>
    <scope>IDENTIFICATION</scope>
</reference>
<evidence type="ECO:0000313" key="1">
    <source>
        <dbReference type="Proteomes" id="UP000887563"/>
    </source>
</evidence>
<proteinExistence type="predicted"/>
<dbReference type="Proteomes" id="UP000887563">
    <property type="component" value="Unplaced"/>
</dbReference>
<sequence>MGRKSPVVRFGEMGRKSPVVRFGEMGSLQRLSSNALVNRINDGQNEKTYSKCSIALRECPEKVPLSASARWAEKVPLSASARWAEKVPLSASARWAEKVPLSASARWAEKEKLWKKNQKKIYFSYVLFLF</sequence>
<accession>A0A914KXT4</accession>
<keyword evidence="1" id="KW-1185">Reference proteome</keyword>
<organism evidence="1 2">
    <name type="scientific">Meloidogyne incognita</name>
    <name type="common">Southern root-knot nematode worm</name>
    <name type="synonym">Oxyuris incognita</name>
    <dbReference type="NCBI Taxonomy" id="6306"/>
    <lineage>
        <taxon>Eukaryota</taxon>
        <taxon>Metazoa</taxon>
        <taxon>Ecdysozoa</taxon>
        <taxon>Nematoda</taxon>
        <taxon>Chromadorea</taxon>
        <taxon>Rhabditida</taxon>
        <taxon>Tylenchina</taxon>
        <taxon>Tylenchomorpha</taxon>
        <taxon>Tylenchoidea</taxon>
        <taxon>Meloidogynidae</taxon>
        <taxon>Meloidogyninae</taxon>
        <taxon>Meloidogyne</taxon>
        <taxon>Meloidogyne incognita group</taxon>
    </lineage>
</organism>
<evidence type="ECO:0000313" key="2">
    <source>
        <dbReference type="WBParaSite" id="Minc3s00157g06322"/>
    </source>
</evidence>
<protein>
    <submittedName>
        <fullName evidence="2">Uncharacterized protein</fullName>
    </submittedName>
</protein>